<dbReference type="GO" id="GO:0009791">
    <property type="term" value="P:post-embryonic development"/>
    <property type="evidence" value="ECO:0007669"/>
    <property type="project" value="UniProtKB-ARBA"/>
</dbReference>
<organism evidence="13 14">
    <name type="scientific">Urochloa decumbens</name>
    <dbReference type="NCBI Taxonomy" id="240449"/>
    <lineage>
        <taxon>Eukaryota</taxon>
        <taxon>Viridiplantae</taxon>
        <taxon>Streptophyta</taxon>
        <taxon>Embryophyta</taxon>
        <taxon>Tracheophyta</taxon>
        <taxon>Spermatophyta</taxon>
        <taxon>Magnoliopsida</taxon>
        <taxon>Liliopsida</taxon>
        <taxon>Poales</taxon>
        <taxon>Poaceae</taxon>
        <taxon>PACMAD clade</taxon>
        <taxon>Panicoideae</taxon>
        <taxon>Panicodae</taxon>
        <taxon>Paniceae</taxon>
        <taxon>Melinidinae</taxon>
        <taxon>Urochloa</taxon>
    </lineage>
</organism>
<proteinExistence type="predicted"/>
<gene>
    <name evidence="13" type="ORF">URODEC1_LOCUS69195</name>
</gene>
<protein>
    <recommendedName>
        <fullName evidence="12">BED-type domain-containing protein</fullName>
    </recommendedName>
</protein>
<sequence>MAEASAEGQNQIPRELTVARRLRPRSSVWEHFTHFTTVDGKSKAECKRCRRVLVAASKNGTSSLLRHVENCKGLGGNGTDGLDQLITDAAWDLPPLPWDPPLPLSCDLPSPLPCTDLPLPFPCDSLPSLPCTDPPPSFPCDPPPLLPCTDPPRRFPGAAPQQDDELPDREHDLGEEARKHLAQLIALHGYDPLLIEDDCFRRFVGSLNPEFKLPSRFAVEEMCDDIFDEARKDLLSRLSCFHGKISLAVSTTKTVHGEVLYTACHFIDDEWNLHKMVLDAYLVAPIPIFYGPLLGVPEVTPKSNFSDRAGNDILHGVLQHGILERLSIMVWAIKKSDEMKRYVKQLISVDLTYFLDTALHSIAGPSIILNPNFTTDMYEKVHGLGLTRENRRQQFSHIGLDHLQAHDNHWYSCYCSLELLRKHGSCTIAGKDCSQLMEVLCKIWGPTYRALQRISTSRYPTSNECLVVLFKLREILQSEVERTDGNNSISYNGSGIFINDDDVADVLREAKDTLDKIIQDTYLVWSVPLVLDPRYKLTYIKFIFSRAFGSGGARYISEVTRKMKKLYADYVEYDGGISGADSDGVTETAGSSADPLGQAWGEHCRSGDGMADVGSDLDAEEELYRSLEGLVIGSSDPLGQAWDKHCRSRGRGGRTDARGYLDAEKELDRYLEDPHETATEGFDILNWWRVNSWRYPTVARMAKDALAMPTSSNLSPEQMAHVSSIVRGYSKKKYRQAKYEP</sequence>
<dbReference type="PANTHER" id="PTHR46481:SF10">
    <property type="entry name" value="ZINC FINGER BED DOMAIN-CONTAINING PROTEIN 39"/>
    <property type="match status" value="1"/>
</dbReference>
<dbReference type="GO" id="GO:0005634">
    <property type="term" value="C:nucleus"/>
    <property type="evidence" value="ECO:0007669"/>
    <property type="project" value="UniProtKB-SubCell"/>
</dbReference>
<comment type="subcellular location">
    <subcellularLocation>
        <location evidence="1">Nucleus</location>
    </subcellularLocation>
</comment>
<dbReference type="InterPro" id="IPR003656">
    <property type="entry name" value="Znf_BED"/>
</dbReference>
<dbReference type="SUPFAM" id="SSF57667">
    <property type="entry name" value="beta-beta-alpha zinc fingers"/>
    <property type="match status" value="1"/>
</dbReference>
<keyword evidence="4 10" id="KW-0863">Zinc-finger</keyword>
<dbReference type="InterPro" id="IPR036236">
    <property type="entry name" value="Znf_C2H2_sf"/>
</dbReference>
<evidence type="ECO:0000256" key="10">
    <source>
        <dbReference type="PROSITE-ProRule" id="PRU00027"/>
    </source>
</evidence>
<dbReference type="InterPro" id="IPR052035">
    <property type="entry name" value="ZnF_BED_domain_contain"/>
</dbReference>
<evidence type="ECO:0000256" key="8">
    <source>
        <dbReference type="ARBA" id="ARBA00023163"/>
    </source>
</evidence>
<dbReference type="InterPro" id="IPR008906">
    <property type="entry name" value="HATC_C_dom"/>
</dbReference>
<reference evidence="13 14" key="2">
    <citation type="submission" date="2024-10" db="EMBL/GenBank/DDBJ databases">
        <authorList>
            <person name="Ryan C."/>
        </authorList>
    </citation>
    <scope>NUCLEOTIDE SEQUENCE [LARGE SCALE GENOMIC DNA]</scope>
</reference>
<keyword evidence="9" id="KW-0539">Nucleus</keyword>
<dbReference type="GO" id="GO:0008270">
    <property type="term" value="F:zinc ion binding"/>
    <property type="evidence" value="ECO:0007669"/>
    <property type="project" value="UniProtKB-KW"/>
</dbReference>
<keyword evidence="3" id="KW-0479">Metal-binding</keyword>
<dbReference type="Pfam" id="PF05699">
    <property type="entry name" value="Dimer_Tnp_hAT"/>
    <property type="match status" value="1"/>
</dbReference>
<keyword evidence="7" id="KW-0238">DNA-binding</keyword>
<evidence type="ECO:0000256" key="9">
    <source>
        <dbReference type="ARBA" id="ARBA00023242"/>
    </source>
</evidence>
<reference evidence="14" key="1">
    <citation type="submission" date="2024-06" db="EMBL/GenBank/DDBJ databases">
        <authorList>
            <person name="Ryan C."/>
        </authorList>
    </citation>
    <scope>NUCLEOTIDE SEQUENCE [LARGE SCALE GENOMIC DNA]</scope>
</reference>
<dbReference type="PANTHER" id="PTHR46481">
    <property type="entry name" value="ZINC FINGER BED DOMAIN-CONTAINING PROTEIN 4"/>
    <property type="match status" value="1"/>
</dbReference>
<dbReference type="Proteomes" id="UP001497457">
    <property type="component" value="Chromosome 27b"/>
</dbReference>
<feature type="region of interest" description="Disordered" evidence="11">
    <location>
        <begin position="142"/>
        <end position="168"/>
    </location>
</feature>
<comment type="subunit">
    <text evidence="2">Homodimer.</text>
</comment>
<evidence type="ECO:0000256" key="11">
    <source>
        <dbReference type="SAM" id="MobiDB-lite"/>
    </source>
</evidence>
<dbReference type="EMBL" id="OZ075137">
    <property type="protein sequence ID" value="CAL5008806.1"/>
    <property type="molecule type" value="Genomic_DNA"/>
</dbReference>
<feature type="domain" description="BED-type" evidence="12">
    <location>
        <begin position="23"/>
        <end position="68"/>
    </location>
</feature>
<dbReference type="InterPro" id="IPR012337">
    <property type="entry name" value="RNaseH-like_sf"/>
</dbReference>
<keyword evidence="8" id="KW-0804">Transcription</keyword>
<accession>A0ABC9BX52</accession>
<evidence type="ECO:0000256" key="5">
    <source>
        <dbReference type="ARBA" id="ARBA00022833"/>
    </source>
</evidence>
<evidence type="ECO:0000259" key="12">
    <source>
        <dbReference type="PROSITE" id="PS50808"/>
    </source>
</evidence>
<keyword evidence="14" id="KW-1185">Reference proteome</keyword>
<evidence type="ECO:0000256" key="4">
    <source>
        <dbReference type="ARBA" id="ARBA00022771"/>
    </source>
</evidence>
<keyword evidence="5" id="KW-0862">Zinc</keyword>
<dbReference type="PROSITE" id="PS50808">
    <property type="entry name" value="ZF_BED"/>
    <property type="match status" value="1"/>
</dbReference>
<evidence type="ECO:0000313" key="14">
    <source>
        <dbReference type="Proteomes" id="UP001497457"/>
    </source>
</evidence>
<dbReference type="AlphaFoldDB" id="A0ABC9BX52"/>
<evidence type="ECO:0000256" key="6">
    <source>
        <dbReference type="ARBA" id="ARBA00023015"/>
    </source>
</evidence>
<name>A0ABC9BX52_9POAL</name>
<keyword evidence="6" id="KW-0805">Transcription regulation</keyword>
<dbReference type="SUPFAM" id="SSF53098">
    <property type="entry name" value="Ribonuclease H-like"/>
    <property type="match status" value="1"/>
</dbReference>
<dbReference type="Pfam" id="PF02892">
    <property type="entry name" value="zf-BED"/>
    <property type="match status" value="1"/>
</dbReference>
<evidence type="ECO:0000256" key="7">
    <source>
        <dbReference type="ARBA" id="ARBA00023125"/>
    </source>
</evidence>
<dbReference type="InterPro" id="IPR025525">
    <property type="entry name" value="hAT-like_transposase_RNase-H"/>
</dbReference>
<evidence type="ECO:0000313" key="13">
    <source>
        <dbReference type="EMBL" id="CAL5008806.1"/>
    </source>
</evidence>
<evidence type="ECO:0000256" key="1">
    <source>
        <dbReference type="ARBA" id="ARBA00004123"/>
    </source>
</evidence>
<dbReference type="Pfam" id="PF14372">
    <property type="entry name" value="hAT-like_RNase-H"/>
    <property type="match status" value="1"/>
</dbReference>
<evidence type="ECO:0000256" key="3">
    <source>
        <dbReference type="ARBA" id="ARBA00022723"/>
    </source>
</evidence>
<evidence type="ECO:0000256" key="2">
    <source>
        <dbReference type="ARBA" id="ARBA00011738"/>
    </source>
</evidence>
<dbReference type="SMART" id="SM00614">
    <property type="entry name" value="ZnF_BED"/>
    <property type="match status" value="1"/>
</dbReference>
<dbReference type="GO" id="GO:0003677">
    <property type="term" value="F:DNA binding"/>
    <property type="evidence" value="ECO:0007669"/>
    <property type="project" value="UniProtKB-KW"/>
</dbReference>